<organism evidence="1 2">
    <name type="scientific">Pseudorhodoferax aquiterrae</name>
    <dbReference type="NCBI Taxonomy" id="747304"/>
    <lineage>
        <taxon>Bacteria</taxon>
        <taxon>Pseudomonadati</taxon>
        <taxon>Pseudomonadota</taxon>
        <taxon>Betaproteobacteria</taxon>
        <taxon>Burkholderiales</taxon>
        <taxon>Comamonadaceae</taxon>
    </lineage>
</organism>
<dbReference type="Proteomes" id="UP000626210">
    <property type="component" value="Unassembled WGS sequence"/>
</dbReference>
<keyword evidence="2" id="KW-1185">Reference proteome</keyword>
<dbReference type="EMBL" id="BMYK01000039">
    <property type="protein sequence ID" value="GHD02323.1"/>
    <property type="molecule type" value="Genomic_DNA"/>
</dbReference>
<reference evidence="2" key="1">
    <citation type="journal article" date="2019" name="Int. J. Syst. Evol. Microbiol.">
        <title>The Global Catalogue of Microorganisms (GCM) 10K type strain sequencing project: providing services to taxonomists for standard genome sequencing and annotation.</title>
        <authorList>
            <consortium name="The Broad Institute Genomics Platform"/>
            <consortium name="The Broad Institute Genome Sequencing Center for Infectious Disease"/>
            <person name="Wu L."/>
            <person name="Ma J."/>
        </authorList>
    </citation>
    <scope>NUCLEOTIDE SEQUENCE [LARGE SCALE GENOMIC DNA]</scope>
    <source>
        <strain evidence="2">KCTC 23314</strain>
    </source>
</reference>
<evidence type="ECO:0000313" key="2">
    <source>
        <dbReference type="Proteomes" id="UP000626210"/>
    </source>
</evidence>
<accession>A0ABQ3GEN6</accession>
<proteinExistence type="predicted"/>
<gene>
    <name evidence="1" type="ORF">GCM10007320_61470</name>
</gene>
<name>A0ABQ3GEN6_9BURK</name>
<sequence>MSKFTKDAAMLVMERPKNLLGAPSWTVRQNHAGSKILVAQFVDEEGITIPGLSMLLEVRAPAVVDSCLFLFSLMQRGTPHEPRLYQLEVCPVNKPSHRGPEGFLYGPHEHVGDETASLAGMAGLGMDCSNWDFALTWFLMRTKVSNNGPYTVPQP</sequence>
<comment type="caution">
    <text evidence="1">The sequence shown here is derived from an EMBL/GenBank/DDBJ whole genome shotgun (WGS) entry which is preliminary data.</text>
</comment>
<protein>
    <submittedName>
        <fullName evidence="1">Uncharacterized protein</fullName>
    </submittedName>
</protein>
<evidence type="ECO:0000313" key="1">
    <source>
        <dbReference type="EMBL" id="GHD02323.1"/>
    </source>
</evidence>